<dbReference type="InterPro" id="IPR009057">
    <property type="entry name" value="Homeodomain-like_sf"/>
</dbReference>
<keyword evidence="6" id="KW-1185">Reference proteome</keyword>
<evidence type="ECO:0000313" key="5">
    <source>
        <dbReference type="EMBL" id="MED4130512.1"/>
    </source>
</evidence>
<keyword evidence="2 3" id="KW-0238">DNA-binding</keyword>
<dbReference type="Gene3D" id="1.10.357.10">
    <property type="entry name" value="Tetracycline Repressor, domain 2"/>
    <property type="match status" value="1"/>
</dbReference>
<keyword evidence="1" id="KW-0678">Repressor</keyword>
<sequence>MGNKEQTYQDIMETAFKMFSKKGFDQTSLTNIATEVGISKPAIYYYFKSKDELIKTLFDALVKDIQSFTLIKVENMTAQNVKELLYNVGEKAINRQEKERSFNQLFNHYILLASRDAYYADQLVRIQQYFFNTFYDALIRAVQINAIKDETILIKSQILALLFDNITNFILTGLELDYKKIWKEAVDNTLRGIEYHEQ</sequence>
<evidence type="ECO:0000256" key="2">
    <source>
        <dbReference type="ARBA" id="ARBA00023125"/>
    </source>
</evidence>
<gene>
    <name evidence="5" type="ORF">P5F74_20575</name>
</gene>
<proteinExistence type="predicted"/>
<feature type="DNA-binding region" description="H-T-H motif" evidence="3">
    <location>
        <begin position="28"/>
        <end position="47"/>
    </location>
</feature>
<feature type="domain" description="HTH tetR-type" evidence="4">
    <location>
        <begin position="5"/>
        <end position="65"/>
    </location>
</feature>
<dbReference type="EMBL" id="JAROAS010000069">
    <property type="protein sequence ID" value="MED4130512.1"/>
    <property type="molecule type" value="Genomic_DNA"/>
</dbReference>
<dbReference type="RefSeq" id="WP_328239082.1">
    <property type="nucleotide sequence ID" value="NZ_JAROAS010000069.1"/>
</dbReference>
<evidence type="ECO:0000259" key="4">
    <source>
        <dbReference type="PROSITE" id="PS50977"/>
    </source>
</evidence>
<dbReference type="Pfam" id="PF00440">
    <property type="entry name" value="TetR_N"/>
    <property type="match status" value="1"/>
</dbReference>
<dbReference type="Proteomes" id="UP001341820">
    <property type="component" value="Unassembled WGS sequence"/>
</dbReference>
<evidence type="ECO:0000256" key="1">
    <source>
        <dbReference type="ARBA" id="ARBA00022491"/>
    </source>
</evidence>
<reference evidence="5 6" key="1">
    <citation type="submission" date="2023-03" db="EMBL/GenBank/DDBJ databases">
        <title>Bacillus Genome Sequencing.</title>
        <authorList>
            <person name="Dunlap C."/>
        </authorList>
    </citation>
    <scope>NUCLEOTIDE SEQUENCE [LARGE SCALE GENOMIC DNA]</scope>
    <source>
        <strain evidence="5 6">B-4107</strain>
    </source>
</reference>
<dbReference type="SUPFAM" id="SSF46689">
    <property type="entry name" value="Homeodomain-like"/>
    <property type="match status" value="1"/>
</dbReference>
<dbReference type="InterPro" id="IPR050624">
    <property type="entry name" value="HTH-type_Tx_Regulator"/>
</dbReference>
<comment type="caution">
    <text evidence="5">The sequence shown here is derived from an EMBL/GenBank/DDBJ whole genome shotgun (WGS) entry which is preliminary data.</text>
</comment>
<dbReference type="PRINTS" id="PR00455">
    <property type="entry name" value="HTHTETR"/>
</dbReference>
<protein>
    <submittedName>
        <fullName evidence="5">TetR/AcrR family transcriptional regulator</fullName>
    </submittedName>
</protein>
<dbReference type="InterPro" id="IPR001647">
    <property type="entry name" value="HTH_TetR"/>
</dbReference>
<dbReference type="PROSITE" id="PS50977">
    <property type="entry name" value="HTH_TETR_2"/>
    <property type="match status" value="1"/>
</dbReference>
<dbReference type="PANTHER" id="PTHR43479">
    <property type="entry name" value="ACREF/ENVCD OPERON REPRESSOR-RELATED"/>
    <property type="match status" value="1"/>
</dbReference>
<name>A0ABU6NQN7_9BACI</name>
<dbReference type="InterPro" id="IPR023772">
    <property type="entry name" value="DNA-bd_HTH_TetR-type_CS"/>
</dbReference>
<evidence type="ECO:0000313" key="6">
    <source>
        <dbReference type="Proteomes" id="UP001341820"/>
    </source>
</evidence>
<organism evidence="5 6">
    <name type="scientific">Shouchella miscanthi</name>
    <dbReference type="NCBI Taxonomy" id="2598861"/>
    <lineage>
        <taxon>Bacteria</taxon>
        <taxon>Bacillati</taxon>
        <taxon>Bacillota</taxon>
        <taxon>Bacilli</taxon>
        <taxon>Bacillales</taxon>
        <taxon>Bacillaceae</taxon>
        <taxon>Shouchella</taxon>
    </lineage>
</organism>
<accession>A0ABU6NQN7</accession>
<dbReference type="PROSITE" id="PS01081">
    <property type="entry name" value="HTH_TETR_1"/>
    <property type="match status" value="1"/>
</dbReference>
<dbReference type="PANTHER" id="PTHR43479:SF11">
    <property type="entry name" value="ACREF_ENVCD OPERON REPRESSOR-RELATED"/>
    <property type="match status" value="1"/>
</dbReference>
<evidence type="ECO:0000256" key="3">
    <source>
        <dbReference type="PROSITE-ProRule" id="PRU00335"/>
    </source>
</evidence>